<reference evidence="1 2" key="1">
    <citation type="submission" date="2020-10" db="EMBL/GenBank/DDBJ databases">
        <title>The Coptis chinensis genome and diversification of protoberbering-type alkaloids.</title>
        <authorList>
            <person name="Wang B."/>
            <person name="Shu S."/>
            <person name="Song C."/>
            <person name="Liu Y."/>
        </authorList>
    </citation>
    <scope>NUCLEOTIDE SEQUENCE [LARGE SCALE GENOMIC DNA]</scope>
    <source>
        <strain evidence="1">HL-2020</strain>
        <tissue evidence="1">Leaf</tissue>
    </source>
</reference>
<keyword evidence="2" id="KW-1185">Reference proteome</keyword>
<comment type="caution">
    <text evidence="1">The sequence shown here is derived from an EMBL/GenBank/DDBJ whole genome shotgun (WGS) entry which is preliminary data.</text>
</comment>
<organism evidence="1 2">
    <name type="scientific">Coptis chinensis</name>
    <dbReference type="NCBI Taxonomy" id="261450"/>
    <lineage>
        <taxon>Eukaryota</taxon>
        <taxon>Viridiplantae</taxon>
        <taxon>Streptophyta</taxon>
        <taxon>Embryophyta</taxon>
        <taxon>Tracheophyta</taxon>
        <taxon>Spermatophyta</taxon>
        <taxon>Magnoliopsida</taxon>
        <taxon>Ranunculales</taxon>
        <taxon>Ranunculaceae</taxon>
        <taxon>Coptidoideae</taxon>
        <taxon>Coptis</taxon>
    </lineage>
</organism>
<proteinExistence type="predicted"/>
<dbReference type="Proteomes" id="UP000631114">
    <property type="component" value="Unassembled WGS sequence"/>
</dbReference>
<dbReference type="AlphaFoldDB" id="A0A835LD95"/>
<dbReference type="EMBL" id="JADFTS010000009">
    <property type="protein sequence ID" value="KAF9588217.1"/>
    <property type="molecule type" value="Genomic_DNA"/>
</dbReference>
<dbReference type="PANTHER" id="PTHR33355">
    <property type="entry name" value="WALL-ASSOCIATED RECEPTOR KINASE CARBOXY-TERMINAL PROTEIN-RELATED"/>
    <property type="match status" value="1"/>
</dbReference>
<accession>A0A835LD95</accession>
<evidence type="ECO:0000313" key="2">
    <source>
        <dbReference type="Proteomes" id="UP000631114"/>
    </source>
</evidence>
<gene>
    <name evidence="1" type="ORF">IFM89_008287</name>
</gene>
<evidence type="ECO:0000313" key="1">
    <source>
        <dbReference type="EMBL" id="KAF9588217.1"/>
    </source>
</evidence>
<protein>
    <submittedName>
        <fullName evidence="1">Uncharacterized protein</fullName>
    </submittedName>
</protein>
<sequence length="226" mass="25947">MALNGGSSCCSYYPKAVESLRLMLRYCASYTSVYWRTIGVDPPYDQIPEYGIRVDFDIPVTTHCLQCEDRQFERWWNVGSKINRKSSCVNATIYCTVLQVTTENFLRGKCILPVQILDIQGMVTEYQVCYISRDRAAVGHLKDRTLEEILGAISLGRLLVGENFSTTPIATKNDPLLQLQLRLQNYFHPIETRTTTWHYKAYQMAAFDKLYSGITEETDLVIIRSQ</sequence>
<dbReference type="PANTHER" id="PTHR33355:SF5">
    <property type="entry name" value="F12F1.23 PROTEIN"/>
    <property type="match status" value="1"/>
</dbReference>
<name>A0A835LD95_9MAGN</name>